<reference evidence="1 2" key="1">
    <citation type="submission" date="2016-10" db="EMBL/GenBank/DDBJ databases">
        <authorList>
            <person name="de Groot N.N."/>
        </authorList>
    </citation>
    <scope>NUCLEOTIDE SEQUENCE [LARGE SCALE GENOMIC DNA]</scope>
    <source>
        <strain evidence="1 2">LMG 27731</strain>
    </source>
</reference>
<dbReference type="Pfam" id="PF17645">
    <property type="entry name" value="Amdase"/>
    <property type="match status" value="1"/>
</dbReference>
<accession>A0A1I7BEU8</accession>
<dbReference type="GO" id="GO:0016853">
    <property type="term" value="F:isomerase activity"/>
    <property type="evidence" value="ECO:0007669"/>
    <property type="project" value="UniProtKB-KW"/>
</dbReference>
<dbReference type="PANTHER" id="PTHR40267:SF1">
    <property type="entry name" value="BLR3294 PROTEIN"/>
    <property type="match status" value="1"/>
</dbReference>
<proteinExistence type="predicted"/>
<sequence length="260" mass="28507">MTEATLSAGQPVVSEKWVPEFDNGRAWRARLGFVLISDDHLIEEDVIRMAPEGVNAHFTRAPMPVGCTVENLAAMEGGLAASAAELLPGFDVSVVCYGCTSGTATMGEETVIRELKRARPDRQATTLLTGVIQGLRALSAKKIVMGTPYTDEVTSVVSRYMQKSGFELLNVQGLNLVFDRDITRVTPGYIRKFAKEIDRPDADAIFLSCGGFRAIDVIDQIEQDTGKPVVTSNQAMMWNCLRLAGINDQFDGYGRLLRER</sequence>
<evidence type="ECO:0000313" key="2">
    <source>
        <dbReference type="Proteomes" id="UP000198844"/>
    </source>
</evidence>
<keyword evidence="1" id="KW-0413">Isomerase</keyword>
<gene>
    <name evidence="1" type="ORF">SAMN05192563_1004411</name>
</gene>
<dbReference type="InterPro" id="IPR053714">
    <property type="entry name" value="Iso_Racemase_Enz_sf"/>
</dbReference>
<evidence type="ECO:0000313" key="1">
    <source>
        <dbReference type="EMBL" id="SFT85631.1"/>
    </source>
</evidence>
<dbReference type="Proteomes" id="UP000198844">
    <property type="component" value="Unassembled WGS sequence"/>
</dbReference>
<dbReference type="InterPro" id="IPR026286">
    <property type="entry name" value="MaiA/AMDase"/>
</dbReference>
<dbReference type="RefSeq" id="WP_167378355.1">
    <property type="nucleotide sequence ID" value="NZ_FPBH01000004.1"/>
</dbReference>
<dbReference type="PIRSF" id="PIRSF015736">
    <property type="entry name" value="MI"/>
    <property type="match status" value="1"/>
</dbReference>
<dbReference type="Gene3D" id="3.40.50.12500">
    <property type="match status" value="1"/>
</dbReference>
<protein>
    <submittedName>
        <fullName evidence="1">Maleate isomerase</fullName>
    </submittedName>
</protein>
<organism evidence="1 2">
    <name type="scientific">Paraburkholderia aspalathi</name>
    <dbReference type="NCBI Taxonomy" id="1324617"/>
    <lineage>
        <taxon>Bacteria</taxon>
        <taxon>Pseudomonadati</taxon>
        <taxon>Pseudomonadota</taxon>
        <taxon>Betaproteobacteria</taxon>
        <taxon>Burkholderiales</taxon>
        <taxon>Burkholderiaceae</taxon>
        <taxon>Paraburkholderia</taxon>
    </lineage>
</organism>
<dbReference type="AlphaFoldDB" id="A0A1I7BEU8"/>
<dbReference type="EMBL" id="FPBH01000004">
    <property type="protein sequence ID" value="SFT85631.1"/>
    <property type="molecule type" value="Genomic_DNA"/>
</dbReference>
<dbReference type="PANTHER" id="PTHR40267">
    <property type="entry name" value="BLR3294 PROTEIN"/>
    <property type="match status" value="1"/>
</dbReference>
<name>A0A1I7BEU8_9BURK</name>